<comment type="caution">
    <text evidence="3">The sequence shown here is derived from an EMBL/GenBank/DDBJ whole genome shotgun (WGS) entry which is preliminary data.</text>
</comment>
<feature type="region of interest" description="Disordered" evidence="1">
    <location>
        <begin position="828"/>
        <end position="925"/>
    </location>
</feature>
<feature type="compositionally biased region" description="Polar residues" evidence="1">
    <location>
        <begin position="859"/>
        <end position="878"/>
    </location>
</feature>
<name>A0ABQ9LPA6_HEVBR</name>
<dbReference type="PANTHER" id="PTHR11477">
    <property type="entry name" value="TRANSCRIPTION FACTOR S-II ZINC FINGER DOMAIN-CONTAINING PROTEIN"/>
    <property type="match status" value="1"/>
</dbReference>
<dbReference type="Pfam" id="PF07744">
    <property type="entry name" value="SPOC"/>
    <property type="match status" value="1"/>
</dbReference>
<dbReference type="SMART" id="SM00510">
    <property type="entry name" value="TFS2M"/>
    <property type="match status" value="1"/>
</dbReference>
<feature type="compositionally biased region" description="Low complexity" evidence="1">
    <location>
        <begin position="620"/>
        <end position="629"/>
    </location>
</feature>
<dbReference type="InterPro" id="IPR036575">
    <property type="entry name" value="TFIIS_cen_dom_sf"/>
</dbReference>
<sequence>MGQLEHIQNKLHSSVQMGIMGPGINDPALQEMAMMGLGSTDTQSLQISVSSNQAQPLENVNMADNCVLQKFSVSNMQMGQMDPQAYSLVSKLFLSPSKQLGEMEAMLSSVGSQQPSMLSKRKAPVEPTFSNPGLQKLSMPNKRVAQIENRPWLQKMSAPNKLPVQMQSQSISNNSGLQRSQAPSKRSTSTKAGLQQLPVQKNQSGQRSPMLQNVSSNSVRSKLRESLAAALALVSRRQDKASSSSKNSNNEDASTAGPILENSQPSENASGTADVSEEHKGSLPTKMDPLAQKSNDGEHTSQEISSSTGDSTETSKNDGQTFQSTIGLHDEDASFSDNFLVKDELLQGNGLSWVLEPDMRVEEKKDVGTAQKQPDPEVFCRNSGDQVALSPQVLASKIEAELYKLFGGVNKKYKEKGRSLLFNLKDHNNPELRERVMSGEIPPEKLCSMTAEELASKELSQWRMAKAEELAQMVVLRNSDIDMRRLVKKTHKGEFQVEVEPEDSVSVEVAVGASSLTRMQPKPKQDISLPSKPDQMQAKGNAVSEKSCSEDQNVLMIASSEGTDLMQRLMVDDELKDAEFLPPIVSLDEFMESLNSEPPFENLPVDTGKTTPASEKDDSQVVSKSKSPDATLRDLDDITSGKPDLTDVKNTKLDADGQSTGCLVKSEAAPSLAMPKGEHVWEGLLQLNISLTASVIGIFKSGEKTSAKDWSGFIEIKGRVRLNAFEKFLQELPMSRSRAVMVLHFVCKEGSADSERAGFSEVSDSYVMDGRVGFAEPASGVELYFCPPLSKTSELLAKVLPKDQIDALNAIDNGLIGVIVWRKPQITSTMSPNSASPHKHNSKKQHSFSRRRQEKDANVNVNLTPKQTLPSNGPTTYTRVEPDDDDDDDVPPGFGPPAARDEDDLPEFNFSSGSVTSGPQSTTYSVTRGQGMPPFQPHLQTPSRPVDQMRELVQRYGLPKSSAPSGNWQDNRTIGVAVRPWNDDDDDMPEWHPEENKPQLQPVHMHDVQPPILRAHMMQQITTPQMASQPVSLRPPQMNVIHGPQHTAPSWQQGPRTVPTPGSHNFGAYQSNYRASPGLEAGLQGMARRGDAPKSWGF</sequence>
<feature type="compositionally biased region" description="Polar residues" evidence="1">
    <location>
        <begin position="261"/>
        <end position="273"/>
    </location>
</feature>
<dbReference type="InterPro" id="IPR012921">
    <property type="entry name" value="SPOC_C"/>
</dbReference>
<dbReference type="PANTHER" id="PTHR11477:SF20">
    <property type="entry name" value="SPOC DOMAIN _ TRANSCRIPTION ELONGATION FACTOR S-II PROTEIN"/>
    <property type="match status" value="1"/>
</dbReference>
<evidence type="ECO:0000256" key="1">
    <source>
        <dbReference type="SAM" id="MobiDB-lite"/>
    </source>
</evidence>
<organism evidence="3 4">
    <name type="scientific">Hevea brasiliensis</name>
    <name type="common">Para rubber tree</name>
    <name type="synonym">Siphonia brasiliensis</name>
    <dbReference type="NCBI Taxonomy" id="3981"/>
    <lineage>
        <taxon>Eukaryota</taxon>
        <taxon>Viridiplantae</taxon>
        <taxon>Streptophyta</taxon>
        <taxon>Embryophyta</taxon>
        <taxon>Tracheophyta</taxon>
        <taxon>Spermatophyta</taxon>
        <taxon>Magnoliopsida</taxon>
        <taxon>eudicotyledons</taxon>
        <taxon>Gunneridae</taxon>
        <taxon>Pentapetalae</taxon>
        <taxon>rosids</taxon>
        <taxon>fabids</taxon>
        <taxon>Malpighiales</taxon>
        <taxon>Euphorbiaceae</taxon>
        <taxon>Crotonoideae</taxon>
        <taxon>Micrandreae</taxon>
        <taxon>Hevea</taxon>
    </lineage>
</organism>
<dbReference type="Proteomes" id="UP001174677">
    <property type="component" value="Chromosome 11"/>
</dbReference>
<proteinExistence type="predicted"/>
<evidence type="ECO:0000259" key="2">
    <source>
        <dbReference type="PROSITE" id="PS51321"/>
    </source>
</evidence>
<dbReference type="Pfam" id="PF07500">
    <property type="entry name" value="TFIIS_M"/>
    <property type="match status" value="1"/>
</dbReference>
<feature type="region of interest" description="Disordered" evidence="1">
    <location>
        <begin position="518"/>
        <end position="547"/>
    </location>
</feature>
<dbReference type="PROSITE" id="PS51321">
    <property type="entry name" value="TFIIS_CENTRAL"/>
    <property type="match status" value="1"/>
</dbReference>
<gene>
    <name evidence="3" type="ORF">P3X46_019905</name>
</gene>
<evidence type="ECO:0000313" key="3">
    <source>
        <dbReference type="EMBL" id="KAJ9168369.1"/>
    </source>
</evidence>
<dbReference type="Gene3D" id="1.10.472.30">
    <property type="entry name" value="Transcription elongation factor S-II, central domain"/>
    <property type="match status" value="1"/>
</dbReference>
<feature type="compositionally biased region" description="Low complexity" evidence="1">
    <location>
        <begin position="235"/>
        <end position="254"/>
    </location>
</feature>
<protein>
    <recommendedName>
        <fullName evidence="2">TFIIS central domain-containing protein</fullName>
    </recommendedName>
</protein>
<feature type="region of interest" description="Disordered" evidence="1">
    <location>
        <begin position="235"/>
        <end position="323"/>
    </location>
</feature>
<keyword evidence="4" id="KW-1185">Reference proteome</keyword>
<feature type="region of interest" description="Disordered" evidence="1">
    <location>
        <begin position="163"/>
        <end position="219"/>
    </location>
</feature>
<feature type="region of interest" description="Disordered" evidence="1">
    <location>
        <begin position="595"/>
        <end position="650"/>
    </location>
</feature>
<evidence type="ECO:0000313" key="4">
    <source>
        <dbReference type="Proteomes" id="UP001174677"/>
    </source>
</evidence>
<feature type="compositionally biased region" description="Polar residues" evidence="1">
    <location>
        <begin position="302"/>
        <end position="323"/>
    </location>
</feature>
<feature type="compositionally biased region" description="Polar residues" evidence="1">
    <location>
        <begin position="909"/>
        <end position="925"/>
    </location>
</feature>
<dbReference type="InterPro" id="IPR003618">
    <property type="entry name" value="TFIIS_cen_dom"/>
</dbReference>
<dbReference type="SUPFAM" id="SSF46942">
    <property type="entry name" value="Elongation factor TFIIS domain 2"/>
    <property type="match status" value="1"/>
</dbReference>
<accession>A0ABQ9LPA6</accession>
<feature type="compositionally biased region" description="Basic residues" evidence="1">
    <location>
        <begin position="837"/>
        <end position="850"/>
    </location>
</feature>
<feature type="compositionally biased region" description="Polar residues" evidence="1">
    <location>
        <begin position="165"/>
        <end position="219"/>
    </location>
</feature>
<feature type="region of interest" description="Disordered" evidence="1">
    <location>
        <begin position="111"/>
        <end position="141"/>
    </location>
</feature>
<dbReference type="EMBL" id="JARPOI010000011">
    <property type="protein sequence ID" value="KAJ9168369.1"/>
    <property type="molecule type" value="Genomic_DNA"/>
</dbReference>
<reference evidence="3" key="1">
    <citation type="journal article" date="2023" name="Plant Biotechnol. J.">
        <title>Chromosome-level wild Hevea brasiliensis genome provides new tools for genomic-assisted breeding and valuable loci to elevate rubber yield.</title>
        <authorList>
            <person name="Cheng H."/>
            <person name="Song X."/>
            <person name="Hu Y."/>
            <person name="Wu T."/>
            <person name="Yang Q."/>
            <person name="An Z."/>
            <person name="Feng S."/>
            <person name="Deng Z."/>
            <person name="Wu W."/>
            <person name="Zeng X."/>
            <person name="Tu M."/>
            <person name="Wang X."/>
            <person name="Huang H."/>
        </authorList>
    </citation>
    <scope>NUCLEOTIDE SEQUENCE</scope>
    <source>
        <strain evidence="3">MT/VB/25A 57/8</strain>
    </source>
</reference>
<feature type="domain" description="TFIIS central" evidence="2">
    <location>
        <begin position="370"/>
        <end position="482"/>
    </location>
</feature>
<dbReference type="CDD" id="cd21538">
    <property type="entry name" value="SPOC_TFIIS"/>
    <property type="match status" value="1"/>
</dbReference>